<feature type="transmembrane region" description="Helical" evidence="1">
    <location>
        <begin position="98"/>
        <end position="118"/>
    </location>
</feature>
<feature type="transmembrane region" description="Helical" evidence="1">
    <location>
        <begin position="188"/>
        <end position="214"/>
    </location>
</feature>
<protein>
    <submittedName>
        <fullName evidence="2">Uncharacterized protein</fullName>
    </submittedName>
</protein>
<comment type="caution">
    <text evidence="2">The sequence shown here is derived from an EMBL/GenBank/DDBJ whole genome shotgun (WGS) entry which is preliminary data.</text>
</comment>
<evidence type="ECO:0000313" key="2">
    <source>
        <dbReference type="EMBL" id="ORX74816.1"/>
    </source>
</evidence>
<evidence type="ECO:0000256" key="1">
    <source>
        <dbReference type="SAM" id="Phobius"/>
    </source>
</evidence>
<dbReference type="EMBL" id="MCFD01000001">
    <property type="protein sequence ID" value="ORX74816.1"/>
    <property type="molecule type" value="Genomic_DNA"/>
</dbReference>
<dbReference type="GO" id="GO:0005794">
    <property type="term" value="C:Golgi apparatus"/>
    <property type="evidence" value="ECO:0007669"/>
    <property type="project" value="TreeGrafter"/>
</dbReference>
<proteinExistence type="predicted"/>
<dbReference type="GeneID" id="63802965"/>
<dbReference type="Proteomes" id="UP000193922">
    <property type="component" value="Unassembled WGS sequence"/>
</dbReference>
<dbReference type="AlphaFoldDB" id="A0A1Y1WNL4"/>
<dbReference type="PANTHER" id="PTHR34391:SF1">
    <property type="entry name" value="UPF0658 GOLGI APPARATUS MEMBRANE PROTEIN C1952.10C-RELATED"/>
    <property type="match status" value="1"/>
</dbReference>
<reference evidence="2 3" key="1">
    <citation type="submission" date="2016-07" db="EMBL/GenBank/DDBJ databases">
        <title>Pervasive Adenine N6-methylation of Active Genes in Fungi.</title>
        <authorList>
            <consortium name="DOE Joint Genome Institute"/>
            <person name="Mondo S.J."/>
            <person name="Dannebaum R.O."/>
            <person name="Kuo R.C."/>
            <person name="Labutti K."/>
            <person name="Haridas S."/>
            <person name="Kuo A."/>
            <person name="Salamov A."/>
            <person name="Ahrendt S.R."/>
            <person name="Lipzen A."/>
            <person name="Sullivan W."/>
            <person name="Andreopoulos W.B."/>
            <person name="Clum A."/>
            <person name="Lindquist E."/>
            <person name="Daum C."/>
            <person name="Ramamoorthy G.K."/>
            <person name="Gryganskyi A."/>
            <person name="Culley D."/>
            <person name="Magnuson J.K."/>
            <person name="James T.Y."/>
            <person name="O'Malley M.A."/>
            <person name="Stajich J.E."/>
            <person name="Spatafora J.W."/>
            <person name="Visel A."/>
            <person name="Grigoriev I.V."/>
        </authorList>
    </citation>
    <scope>NUCLEOTIDE SEQUENCE [LARGE SCALE GENOMIC DNA]</scope>
    <source>
        <strain evidence="2 3">ATCC 12442</strain>
    </source>
</reference>
<feature type="transmembrane region" description="Helical" evidence="1">
    <location>
        <begin position="138"/>
        <end position="162"/>
    </location>
</feature>
<evidence type="ECO:0000313" key="3">
    <source>
        <dbReference type="Proteomes" id="UP000193922"/>
    </source>
</evidence>
<feature type="transmembrane region" description="Helical" evidence="1">
    <location>
        <begin position="288"/>
        <end position="305"/>
    </location>
</feature>
<feature type="transmembrane region" description="Helical" evidence="1">
    <location>
        <begin position="68"/>
        <end position="86"/>
    </location>
</feature>
<organism evidence="2 3">
    <name type="scientific">Linderina pennispora</name>
    <dbReference type="NCBI Taxonomy" id="61395"/>
    <lineage>
        <taxon>Eukaryota</taxon>
        <taxon>Fungi</taxon>
        <taxon>Fungi incertae sedis</taxon>
        <taxon>Zoopagomycota</taxon>
        <taxon>Kickxellomycotina</taxon>
        <taxon>Kickxellomycetes</taxon>
        <taxon>Kickxellales</taxon>
        <taxon>Kickxellaceae</taxon>
        <taxon>Linderina</taxon>
    </lineage>
</organism>
<keyword evidence="1" id="KW-0472">Membrane</keyword>
<feature type="transmembrane region" description="Helical" evidence="1">
    <location>
        <begin position="220"/>
        <end position="241"/>
    </location>
</feature>
<dbReference type="PANTHER" id="PTHR34391">
    <property type="entry name" value="UPF0658 GOLGI APPARATUS MEMBRANE PROTEIN C1952.10C-RELATED"/>
    <property type="match status" value="1"/>
</dbReference>
<sequence length="351" mass="40889">MPNARGRITLKRLGIPKSVWARLFVIVALLEGYVIKRTVDIYQKSNESQWGFGVQDPTTSVSITKDSFIVYDVIFIVAQIFLLILCWEAVAHKNTIQIIAATIFNLMCLIYSLIQYTTFYIRPSVTARIFKNDNDMRILQITIMVVYSLCSLTFAMLNWELYQLFGWKTYKKLGANLRLRRAYKWHQILLTLLKLDIFFFISYSVQLATLVLNIRDPETWVQIGLVIPGSVLFLVMSFWALKIEHKRMMLGVTICLGLSPAYFIYKLIRMNVNIDSDKDPYRDTRKYLTFFIVVTMVLILITTYVRPIADYDARKAQLKANRAMFDGRDAEQAAVDDAYEYTEVRERFSLE</sequence>
<feature type="transmembrane region" description="Helical" evidence="1">
    <location>
        <begin position="248"/>
        <end position="268"/>
    </location>
</feature>
<keyword evidence="1" id="KW-0812">Transmembrane</keyword>
<gene>
    <name evidence="2" type="ORF">DL89DRAFT_264607</name>
</gene>
<dbReference type="OrthoDB" id="2448307at2759"/>
<accession>A0A1Y1WNL4</accession>
<feature type="transmembrane region" description="Helical" evidence="1">
    <location>
        <begin position="20"/>
        <end position="36"/>
    </location>
</feature>
<keyword evidence="1" id="KW-1133">Transmembrane helix</keyword>
<name>A0A1Y1WNL4_9FUNG</name>
<dbReference type="InterPro" id="IPR040410">
    <property type="entry name" value="UPF0658_Golgi"/>
</dbReference>
<dbReference type="RefSeq" id="XP_040748027.1">
    <property type="nucleotide sequence ID" value="XM_040886317.1"/>
</dbReference>
<keyword evidence="3" id="KW-1185">Reference proteome</keyword>